<accession>A0A368GD23</accession>
<sequence>MEEGQLYTIHGVCRGGFEVPLLSAVTRHKSEEDYLTIFERIKEAVQAVPSDTPNAEPELRIVVDFEIAAVNAAKAVFPIHSIEGCGWHLTQAWVRNRNRLGLLRFFKGEERDPRAVRWWRTLKGLPFLPRDHFHLGNALTVVPEDLVTLRSSHAKTSWVTSTTHG</sequence>
<reference evidence="2 3" key="1">
    <citation type="submission" date="2014-10" db="EMBL/GenBank/DDBJ databases">
        <title>Draft genome of the hookworm Ancylostoma caninum.</title>
        <authorList>
            <person name="Mitreva M."/>
        </authorList>
    </citation>
    <scope>NUCLEOTIDE SEQUENCE [LARGE SCALE GENOMIC DNA]</scope>
    <source>
        <strain evidence="2 3">Baltimore</strain>
    </source>
</reference>
<evidence type="ECO:0000259" key="1">
    <source>
        <dbReference type="Pfam" id="PF10551"/>
    </source>
</evidence>
<evidence type="ECO:0000313" key="2">
    <source>
        <dbReference type="EMBL" id="RCN40920.1"/>
    </source>
</evidence>
<evidence type="ECO:0000313" key="3">
    <source>
        <dbReference type="Proteomes" id="UP000252519"/>
    </source>
</evidence>
<name>A0A368GD23_ANCCA</name>
<protein>
    <recommendedName>
        <fullName evidence="1">MULE transposase domain-containing protein</fullName>
    </recommendedName>
</protein>
<dbReference type="InterPro" id="IPR018289">
    <property type="entry name" value="MULE_transposase_dom"/>
</dbReference>
<dbReference type="OrthoDB" id="5870128at2759"/>
<proteinExistence type="predicted"/>
<dbReference type="AlphaFoldDB" id="A0A368GD23"/>
<feature type="domain" description="MULE transposase" evidence="1">
    <location>
        <begin position="4"/>
        <end position="91"/>
    </location>
</feature>
<keyword evidence="3" id="KW-1185">Reference proteome</keyword>
<organism evidence="2 3">
    <name type="scientific">Ancylostoma caninum</name>
    <name type="common">Dog hookworm</name>
    <dbReference type="NCBI Taxonomy" id="29170"/>
    <lineage>
        <taxon>Eukaryota</taxon>
        <taxon>Metazoa</taxon>
        <taxon>Ecdysozoa</taxon>
        <taxon>Nematoda</taxon>
        <taxon>Chromadorea</taxon>
        <taxon>Rhabditida</taxon>
        <taxon>Rhabditina</taxon>
        <taxon>Rhabditomorpha</taxon>
        <taxon>Strongyloidea</taxon>
        <taxon>Ancylostomatidae</taxon>
        <taxon>Ancylostomatinae</taxon>
        <taxon>Ancylostoma</taxon>
    </lineage>
</organism>
<dbReference type="EMBL" id="JOJR01000259">
    <property type="protein sequence ID" value="RCN40920.1"/>
    <property type="molecule type" value="Genomic_DNA"/>
</dbReference>
<dbReference type="Proteomes" id="UP000252519">
    <property type="component" value="Unassembled WGS sequence"/>
</dbReference>
<dbReference type="Pfam" id="PF10551">
    <property type="entry name" value="MULE"/>
    <property type="match status" value="1"/>
</dbReference>
<comment type="caution">
    <text evidence="2">The sequence shown here is derived from an EMBL/GenBank/DDBJ whole genome shotgun (WGS) entry which is preliminary data.</text>
</comment>
<gene>
    <name evidence="2" type="ORF">ANCCAN_13145</name>
</gene>